<dbReference type="InterPro" id="IPR036412">
    <property type="entry name" value="HAD-like_sf"/>
</dbReference>
<keyword evidence="2" id="KW-1185">Reference proteome</keyword>
<reference evidence="1 2" key="1">
    <citation type="submission" date="2024-09" db="EMBL/GenBank/DDBJ databases">
        <authorList>
            <person name="Sun Q."/>
            <person name="Mori K."/>
        </authorList>
    </citation>
    <scope>NUCLEOTIDE SEQUENCE [LARGE SCALE GENOMIC DNA]</scope>
    <source>
        <strain evidence="1 2">TBRC 4575</strain>
    </source>
</reference>
<evidence type="ECO:0000313" key="1">
    <source>
        <dbReference type="EMBL" id="MFC0423714.1"/>
    </source>
</evidence>
<name>A0ABV6K2L6_9LACO</name>
<dbReference type="SFLD" id="SFLDG01129">
    <property type="entry name" value="C1.5:_HAD__Beta-PGM__Phosphata"/>
    <property type="match status" value="1"/>
</dbReference>
<dbReference type="SFLD" id="SFLDS00003">
    <property type="entry name" value="Haloacid_Dehalogenase"/>
    <property type="match status" value="1"/>
</dbReference>
<dbReference type="InterPro" id="IPR041492">
    <property type="entry name" value="HAD_2"/>
</dbReference>
<dbReference type="NCBIfam" id="TIGR01549">
    <property type="entry name" value="HAD-SF-IA-v1"/>
    <property type="match status" value="1"/>
</dbReference>
<dbReference type="InterPro" id="IPR023214">
    <property type="entry name" value="HAD_sf"/>
</dbReference>
<dbReference type="SUPFAM" id="SSF56784">
    <property type="entry name" value="HAD-like"/>
    <property type="match status" value="1"/>
</dbReference>
<dbReference type="Proteomes" id="UP001589855">
    <property type="component" value="Unassembled WGS sequence"/>
</dbReference>
<dbReference type="PANTHER" id="PTHR43434:SF1">
    <property type="entry name" value="PHOSPHOGLYCOLATE PHOSPHATASE"/>
    <property type="match status" value="1"/>
</dbReference>
<dbReference type="RefSeq" id="WP_137645735.1">
    <property type="nucleotide sequence ID" value="NZ_BAABRM010000024.1"/>
</dbReference>
<dbReference type="InterPro" id="IPR050155">
    <property type="entry name" value="HAD-like_hydrolase_sf"/>
</dbReference>
<organism evidence="1 2">
    <name type="scientific">Lactiplantibacillus plajomi</name>
    <dbReference type="NCBI Taxonomy" id="1457217"/>
    <lineage>
        <taxon>Bacteria</taxon>
        <taxon>Bacillati</taxon>
        <taxon>Bacillota</taxon>
        <taxon>Bacilli</taxon>
        <taxon>Lactobacillales</taxon>
        <taxon>Lactobacillaceae</taxon>
        <taxon>Lactiplantibacillus</taxon>
    </lineage>
</organism>
<accession>A0ABV6K2L6</accession>
<protein>
    <submittedName>
        <fullName evidence="1">HAD family hydrolase</fullName>
        <ecNumber evidence="1">3.-.-.-</ecNumber>
    </submittedName>
</protein>
<gene>
    <name evidence="1" type="ORF">ACFFGS_06215</name>
</gene>
<proteinExistence type="predicted"/>
<dbReference type="InterPro" id="IPR023198">
    <property type="entry name" value="PGP-like_dom2"/>
</dbReference>
<dbReference type="EC" id="3.-.-.-" evidence="1"/>
<dbReference type="PANTHER" id="PTHR43434">
    <property type="entry name" value="PHOSPHOGLYCOLATE PHOSPHATASE"/>
    <property type="match status" value="1"/>
</dbReference>
<evidence type="ECO:0000313" key="2">
    <source>
        <dbReference type="Proteomes" id="UP001589855"/>
    </source>
</evidence>
<dbReference type="Pfam" id="PF13419">
    <property type="entry name" value="HAD_2"/>
    <property type="match status" value="1"/>
</dbReference>
<dbReference type="EMBL" id="JBHLUK010000058">
    <property type="protein sequence ID" value="MFC0423714.1"/>
    <property type="molecule type" value="Genomic_DNA"/>
</dbReference>
<dbReference type="Gene3D" id="1.10.150.240">
    <property type="entry name" value="Putative phosphatase, domain 2"/>
    <property type="match status" value="1"/>
</dbReference>
<dbReference type="InterPro" id="IPR006439">
    <property type="entry name" value="HAD-SF_hydro_IA"/>
</dbReference>
<dbReference type="GO" id="GO:0016787">
    <property type="term" value="F:hydrolase activity"/>
    <property type="evidence" value="ECO:0007669"/>
    <property type="project" value="UniProtKB-KW"/>
</dbReference>
<dbReference type="Gene3D" id="3.40.50.1000">
    <property type="entry name" value="HAD superfamily/HAD-like"/>
    <property type="match status" value="1"/>
</dbReference>
<keyword evidence="1" id="KW-0378">Hydrolase</keyword>
<sequence length="209" mass="23544">MAYHAILFDIDNTLINSANLIAETLRTAAIKVENVEAPLEKYRQLIGQPGDKILRSFGVKDPETVLRYYMKDFTSNMHKLVYFPGIESLFEKLKHVDLKIGVVTSKNRFQFDQETKYFPMIANTKIVTTSDLTAKPKPSGDPLIYTIKTNGLDPSTTLYVGDSVYDMRAANEAKIDFAAAGWGALPDEKFENAKYLLKKPEDLLKLVSL</sequence>
<comment type="caution">
    <text evidence="1">The sequence shown here is derived from an EMBL/GenBank/DDBJ whole genome shotgun (WGS) entry which is preliminary data.</text>
</comment>